<comment type="caution">
    <text evidence="2">The sequence shown here is derived from an EMBL/GenBank/DDBJ whole genome shotgun (WGS) entry which is preliminary data.</text>
</comment>
<dbReference type="CDD" id="cd06260">
    <property type="entry name" value="DUF820-like"/>
    <property type="match status" value="1"/>
</dbReference>
<dbReference type="InterPro" id="IPR012296">
    <property type="entry name" value="Nuclease_put_TT1808"/>
</dbReference>
<organism evidence="2 3">
    <name type="scientific">Leptothoe kymatousa TAU-MAC 1615</name>
    <dbReference type="NCBI Taxonomy" id="2364775"/>
    <lineage>
        <taxon>Bacteria</taxon>
        <taxon>Bacillati</taxon>
        <taxon>Cyanobacteriota</taxon>
        <taxon>Cyanophyceae</taxon>
        <taxon>Nodosilineales</taxon>
        <taxon>Cymatolegaceae</taxon>
        <taxon>Leptothoe</taxon>
        <taxon>Leptothoe kymatousa</taxon>
    </lineage>
</organism>
<dbReference type="InterPro" id="IPR008538">
    <property type="entry name" value="Uma2"/>
</dbReference>
<keyword evidence="2" id="KW-0378">Hydrolase</keyword>
<accession>A0ABS5Y243</accession>
<dbReference type="InterPro" id="IPR011335">
    <property type="entry name" value="Restrct_endonuc-II-like"/>
</dbReference>
<feature type="domain" description="Putative restriction endonuclease" evidence="1">
    <location>
        <begin position="26"/>
        <end position="197"/>
    </location>
</feature>
<dbReference type="RefSeq" id="WP_215617328.1">
    <property type="nucleotide sequence ID" value="NZ_JADOER010000004.1"/>
</dbReference>
<dbReference type="SUPFAM" id="SSF52980">
    <property type="entry name" value="Restriction endonuclease-like"/>
    <property type="match status" value="1"/>
</dbReference>
<dbReference type="PANTHER" id="PTHR34107:SF7">
    <property type="entry name" value="SLR2092 PROTEIN"/>
    <property type="match status" value="1"/>
</dbReference>
<dbReference type="Gene3D" id="3.90.1570.10">
    <property type="entry name" value="tt1808, chain A"/>
    <property type="match status" value="1"/>
</dbReference>
<evidence type="ECO:0000313" key="3">
    <source>
        <dbReference type="Proteomes" id="UP001196661"/>
    </source>
</evidence>
<keyword evidence="2" id="KW-0255">Endonuclease</keyword>
<dbReference type="Pfam" id="PF05685">
    <property type="entry name" value="Uma2"/>
    <property type="match status" value="1"/>
</dbReference>
<dbReference type="PANTHER" id="PTHR34107">
    <property type="entry name" value="SLL0198 PROTEIN-RELATED"/>
    <property type="match status" value="1"/>
</dbReference>
<reference evidence="2 3" key="1">
    <citation type="journal article" date="2021" name="Mar. Drugs">
        <title>Genome Reduction and Secondary Metabolism of the Marine Sponge-Associated Cyanobacterium Leptothoe.</title>
        <authorList>
            <person name="Konstantinou D."/>
            <person name="Popin R.V."/>
            <person name="Fewer D.P."/>
            <person name="Sivonen K."/>
            <person name="Gkelis S."/>
        </authorList>
    </citation>
    <scope>NUCLEOTIDE SEQUENCE [LARGE SCALE GENOMIC DNA]</scope>
    <source>
        <strain evidence="2 3">TAU-MAC 1615</strain>
    </source>
</reference>
<dbReference type="EMBL" id="JADOER010000004">
    <property type="protein sequence ID" value="MBT9311444.1"/>
    <property type="molecule type" value="Genomic_DNA"/>
</dbReference>
<sequence length="200" mass="22476">MSTLHVNSFNAPLAIELPTMANMTEQDFIDFCLVNRELRIERTAQGKIIVTPPAFSDTSHSNGRLVQQLFNWADKDGTGIGFESSGGFTLPNGATRSPDAAWITLERWNQLSPEEQAAFVPLCPDFVIELRSSSDTLKSLQEKMQEYLDNGLRLGFLIDRKNKTVYVYRPDRPVETLKDPDVVPGDPELPDFTLAMAKIW</sequence>
<evidence type="ECO:0000313" key="2">
    <source>
        <dbReference type="EMBL" id="MBT9311444.1"/>
    </source>
</evidence>
<proteinExistence type="predicted"/>
<protein>
    <submittedName>
        <fullName evidence="2">Uma2 family endonuclease</fullName>
    </submittedName>
</protein>
<evidence type="ECO:0000259" key="1">
    <source>
        <dbReference type="Pfam" id="PF05685"/>
    </source>
</evidence>
<gene>
    <name evidence="2" type="ORF">IXB28_04440</name>
</gene>
<name>A0ABS5Y243_9CYAN</name>
<dbReference type="GO" id="GO:0004519">
    <property type="term" value="F:endonuclease activity"/>
    <property type="evidence" value="ECO:0007669"/>
    <property type="project" value="UniProtKB-KW"/>
</dbReference>
<keyword evidence="2" id="KW-0540">Nuclease</keyword>
<keyword evidence="3" id="KW-1185">Reference proteome</keyword>
<dbReference type="Proteomes" id="UP001196661">
    <property type="component" value="Unassembled WGS sequence"/>
</dbReference>